<name>A0AAD8PS57_9PEZI</name>
<accession>A0AAD8PS57</accession>
<feature type="region of interest" description="Disordered" evidence="1">
    <location>
        <begin position="107"/>
        <end position="128"/>
    </location>
</feature>
<protein>
    <submittedName>
        <fullName evidence="3">Uncharacterized protein</fullName>
    </submittedName>
</protein>
<dbReference type="RefSeq" id="XP_060410301.1">
    <property type="nucleotide sequence ID" value="XM_060552707.1"/>
</dbReference>
<feature type="chain" id="PRO_5042129309" evidence="2">
    <location>
        <begin position="24"/>
        <end position="192"/>
    </location>
</feature>
<gene>
    <name evidence="3" type="ORF">LY79DRAFT_357726</name>
</gene>
<feature type="signal peptide" evidence="2">
    <location>
        <begin position="1"/>
        <end position="23"/>
    </location>
</feature>
<dbReference type="GeneID" id="85436947"/>
<dbReference type="AlphaFoldDB" id="A0AAD8PS57"/>
<evidence type="ECO:0000313" key="3">
    <source>
        <dbReference type="EMBL" id="KAK1579150.1"/>
    </source>
</evidence>
<comment type="caution">
    <text evidence="3">The sequence shown here is derived from an EMBL/GenBank/DDBJ whole genome shotgun (WGS) entry which is preliminary data.</text>
</comment>
<dbReference type="Proteomes" id="UP001230504">
    <property type="component" value="Unassembled WGS sequence"/>
</dbReference>
<keyword evidence="4" id="KW-1185">Reference proteome</keyword>
<evidence type="ECO:0000313" key="4">
    <source>
        <dbReference type="Proteomes" id="UP001230504"/>
    </source>
</evidence>
<proteinExistence type="predicted"/>
<organism evidence="3 4">
    <name type="scientific">Colletotrichum navitas</name>
    <dbReference type="NCBI Taxonomy" id="681940"/>
    <lineage>
        <taxon>Eukaryota</taxon>
        <taxon>Fungi</taxon>
        <taxon>Dikarya</taxon>
        <taxon>Ascomycota</taxon>
        <taxon>Pezizomycotina</taxon>
        <taxon>Sordariomycetes</taxon>
        <taxon>Hypocreomycetidae</taxon>
        <taxon>Glomerellales</taxon>
        <taxon>Glomerellaceae</taxon>
        <taxon>Colletotrichum</taxon>
        <taxon>Colletotrichum graminicola species complex</taxon>
    </lineage>
</organism>
<evidence type="ECO:0000256" key="1">
    <source>
        <dbReference type="SAM" id="MobiDB-lite"/>
    </source>
</evidence>
<reference evidence="3" key="1">
    <citation type="submission" date="2021-06" db="EMBL/GenBank/DDBJ databases">
        <title>Comparative genomics, transcriptomics and evolutionary studies reveal genomic signatures of adaptation to plant cell wall in hemibiotrophic fungi.</title>
        <authorList>
            <consortium name="DOE Joint Genome Institute"/>
            <person name="Baroncelli R."/>
            <person name="Diaz J.F."/>
            <person name="Benocci T."/>
            <person name="Peng M."/>
            <person name="Battaglia E."/>
            <person name="Haridas S."/>
            <person name="Andreopoulos W."/>
            <person name="Labutti K."/>
            <person name="Pangilinan J."/>
            <person name="Floch G.L."/>
            <person name="Makela M.R."/>
            <person name="Henrissat B."/>
            <person name="Grigoriev I.V."/>
            <person name="Crouch J.A."/>
            <person name="De Vries R.P."/>
            <person name="Sukno S.A."/>
            <person name="Thon M.R."/>
        </authorList>
    </citation>
    <scope>NUCLEOTIDE SEQUENCE</scope>
    <source>
        <strain evidence="3">CBS 125086</strain>
    </source>
</reference>
<evidence type="ECO:0000256" key="2">
    <source>
        <dbReference type="SAM" id="SignalP"/>
    </source>
</evidence>
<sequence length="192" mass="21006">MPIPPPPFSFFSFSFFLSQEAWTIQSGGVYDYGDDQQTELSNHQGISMSCQGVAVIGARQATHIMTTVKPLQQDQAQGEPGQRSAVAWDLTGMSRSSSRPSIATSQALSASPSLVPHRAQEGEGHSSGRPSICGVLCCETVCTSRVVVWPAGWCGDGSVHKHNKQSQMYGYHPSMFCLFCRPYWLSWQSNQL</sequence>
<keyword evidence="2" id="KW-0732">Signal</keyword>
<dbReference type="EMBL" id="JAHLJV010000070">
    <property type="protein sequence ID" value="KAK1579150.1"/>
    <property type="molecule type" value="Genomic_DNA"/>
</dbReference>